<evidence type="ECO:0000313" key="10">
    <source>
        <dbReference type="Proteomes" id="UP001596303"/>
    </source>
</evidence>
<dbReference type="InterPro" id="IPR018948">
    <property type="entry name" value="GTP-bd_TrmE_N"/>
</dbReference>
<dbReference type="GO" id="GO:0016787">
    <property type="term" value="F:hydrolase activity"/>
    <property type="evidence" value="ECO:0007669"/>
    <property type="project" value="UniProtKB-KW"/>
</dbReference>
<protein>
    <recommendedName>
        <fullName evidence="6">tRNA modification GTPase MnmE</fullName>
        <ecNumber evidence="6">3.6.-.-</ecNumber>
    </recommendedName>
</protein>
<feature type="binding site" evidence="6">
    <location>
        <position position="256"/>
    </location>
    <ligand>
        <name>Mg(2+)</name>
        <dbReference type="ChEBI" id="CHEBI:18420"/>
    </ligand>
</feature>
<organism evidence="9 10">
    <name type="scientific">Ponticaulis profundi</name>
    <dbReference type="NCBI Taxonomy" id="2665222"/>
    <lineage>
        <taxon>Bacteria</taxon>
        <taxon>Pseudomonadati</taxon>
        <taxon>Pseudomonadota</taxon>
        <taxon>Alphaproteobacteria</taxon>
        <taxon>Hyphomonadales</taxon>
        <taxon>Hyphomonadaceae</taxon>
        <taxon>Ponticaulis</taxon>
    </lineage>
</organism>
<keyword evidence="4 6" id="KW-0630">Potassium</keyword>
<keyword evidence="5 6" id="KW-0342">GTP-binding</keyword>
<dbReference type="InterPro" id="IPR004520">
    <property type="entry name" value="GTPase_MnmE"/>
</dbReference>
<feature type="binding site" evidence="6">
    <location>
        <position position="441"/>
    </location>
    <ligand>
        <name>(6S)-5-formyl-5,6,7,8-tetrahydrofolate</name>
        <dbReference type="ChEBI" id="CHEBI:57457"/>
    </ligand>
</feature>
<dbReference type="InterPro" id="IPR006073">
    <property type="entry name" value="GTP-bd"/>
</dbReference>
<evidence type="ECO:0000259" key="8">
    <source>
        <dbReference type="PROSITE" id="PS51709"/>
    </source>
</evidence>
<evidence type="ECO:0000256" key="1">
    <source>
        <dbReference type="ARBA" id="ARBA00011043"/>
    </source>
</evidence>
<dbReference type="EMBL" id="JBHSSW010000009">
    <property type="protein sequence ID" value="MFC6198061.1"/>
    <property type="molecule type" value="Genomic_DNA"/>
</dbReference>
<dbReference type="Gene3D" id="1.20.120.430">
    <property type="entry name" value="tRNA modification GTPase MnmE domain 2"/>
    <property type="match status" value="1"/>
</dbReference>
<reference evidence="10" key="1">
    <citation type="journal article" date="2019" name="Int. J. Syst. Evol. Microbiol.">
        <title>The Global Catalogue of Microorganisms (GCM) 10K type strain sequencing project: providing services to taxonomists for standard genome sequencing and annotation.</title>
        <authorList>
            <consortium name="The Broad Institute Genomics Platform"/>
            <consortium name="The Broad Institute Genome Sequencing Center for Infectious Disease"/>
            <person name="Wu L."/>
            <person name="Ma J."/>
        </authorList>
    </citation>
    <scope>NUCLEOTIDE SEQUENCE [LARGE SCALE GENOMIC DNA]</scope>
    <source>
        <strain evidence="10">CGMCC-1.15741</strain>
    </source>
</reference>
<comment type="caution">
    <text evidence="6">Lacks conserved residue(s) required for the propagation of feature annotation.</text>
</comment>
<dbReference type="SUPFAM" id="SSF116878">
    <property type="entry name" value="TrmE connector domain"/>
    <property type="match status" value="1"/>
</dbReference>
<evidence type="ECO:0000256" key="6">
    <source>
        <dbReference type="HAMAP-Rule" id="MF_00379"/>
    </source>
</evidence>
<evidence type="ECO:0000256" key="7">
    <source>
        <dbReference type="RuleBase" id="RU003313"/>
    </source>
</evidence>
<feature type="binding site" evidence="6">
    <location>
        <position position="84"/>
    </location>
    <ligand>
        <name>(6S)-5-formyl-5,6,7,8-tetrahydrofolate</name>
        <dbReference type="ChEBI" id="CHEBI:57457"/>
    </ligand>
</feature>
<dbReference type="NCBIfam" id="NF003661">
    <property type="entry name" value="PRK05291.1-3"/>
    <property type="match status" value="1"/>
</dbReference>
<feature type="binding site" evidence="6">
    <location>
        <position position="255"/>
    </location>
    <ligand>
        <name>K(+)</name>
        <dbReference type="ChEBI" id="CHEBI:29103"/>
    </ligand>
</feature>
<keyword evidence="6 9" id="KW-0378">Hydrolase</keyword>
<comment type="caution">
    <text evidence="9">The sequence shown here is derived from an EMBL/GenBank/DDBJ whole genome shotgun (WGS) entry which is preliminary data.</text>
</comment>
<dbReference type="CDD" id="cd04164">
    <property type="entry name" value="trmE"/>
    <property type="match status" value="1"/>
</dbReference>
<keyword evidence="3 6" id="KW-0547">Nucleotide-binding</keyword>
<name>A0ABW1S8R5_9PROT</name>
<feature type="binding site" evidence="6">
    <location>
        <position position="124"/>
    </location>
    <ligand>
        <name>(6S)-5-formyl-5,6,7,8-tetrahydrofolate</name>
        <dbReference type="ChEBI" id="CHEBI:57457"/>
    </ligand>
</feature>
<dbReference type="Proteomes" id="UP001596303">
    <property type="component" value="Unassembled WGS sequence"/>
</dbReference>
<feature type="binding site" evidence="6">
    <location>
        <begin position="231"/>
        <end position="236"/>
    </location>
    <ligand>
        <name>GTP</name>
        <dbReference type="ChEBI" id="CHEBI:37565"/>
    </ligand>
</feature>
<feature type="binding site" evidence="6">
    <location>
        <begin position="275"/>
        <end position="278"/>
    </location>
    <ligand>
        <name>GTP</name>
        <dbReference type="ChEBI" id="CHEBI:37565"/>
    </ligand>
</feature>
<evidence type="ECO:0000256" key="4">
    <source>
        <dbReference type="ARBA" id="ARBA00022958"/>
    </source>
</evidence>
<comment type="cofactor">
    <cofactor evidence="6">
        <name>K(+)</name>
        <dbReference type="ChEBI" id="CHEBI:29103"/>
    </cofactor>
    <text evidence="6">Binds 1 potassium ion per subunit.</text>
</comment>
<comment type="subcellular location">
    <subcellularLocation>
        <location evidence="6">Cytoplasm</location>
    </subcellularLocation>
</comment>
<dbReference type="NCBIfam" id="TIGR00450">
    <property type="entry name" value="mnmE_trmE_thdF"/>
    <property type="match status" value="1"/>
</dbReference>
<dbReference type="InterPro" id="IPR027266">
    <property type="entry name" value="TrmE/GcvT-like"/>
</dbReference>
<feature type="binding site" evidence="6">
    <location>
        <position position="26"/>
    </location>
    <ligand>
        <name>(6S)-5-formyl-5,6,7,8-tetrahydrofolate</name>
        <dbReference type="ChEBI" id="CHEBI:57457"/>
    </ligand>
</feature>
<feature type="binding site" evidence="6">
    <location>
        <position position="250"/>
    </location>
    <ligand>
        <name>K(+)</name>
        <dbReference type="ChEBI" id="CHEBI:29103"/>
    </ligand>
</feature>
<keyword evidence="2 6" id="KW-0819">tRNA processing</keyword>
<dbReference type="EC" id="3.6.-.-" evidence="6"/>
<gene>
    <name evidence="6 9" type="primary">mnmE</name>
    <name evidence="6" type="synonym">trmE</name>
    <name evidence="9" type="ORF">ACFQDM_08225</name>
</gene>
<evidence type="ECO:0000256" key="3">
    <source>
        <dbReference type="ARBA" id="ARBA00022741"/>
    </source>
</evidence>
<keyword evidence="6" id="KW-0963">Cytoplasm</keyword>
<accession>A0ABW1S8R5</accession>
<dbReference type="SUPFAM" id="SSF52540">
    <property type="entry name" value="P-loop containing nucleoside triphosphate hydrolases"/>
    <property type="match status" value="1"/>
</dbReference>
<dbReference type="InterPro" id="IPR005225">
    <property type="entry name" value="Small_GTP-bd"/>
</dbReference>
<dbReference type="Pfam" id="PF12631">
    <property type="entry name" value="MnmE_helical"/>
    <property type="match status" value="1"/>
</dbReference>
<dbReference type="PROSITE" id="PS51709">
    <property type="entry name" value="G_TRME"/>
    <property type="match status" value="1"/>
</dbReference>
<comment type="function">
    <text evidence="6">Exhibits a very high intrinsic GTPase hydrolysis rate. Involved in the addition of a carboxymethylaminomethyl (cmnm) group at the wobble position (U34) of certain tRNAs, forming tRNA-cmnm(5)s(2)U34.</text>
</comment>
<feature type="binding site" evidence="6">
    <location>
        <begin position="250"/>
        <end position="256"/>
    </location>
    <ligand>
        <name>GTP</name>
        <dbReference type="ChEBI" id="CHEBI:37565"/>
    </ligand>
</feature>
<keyword evidence="6" id="KW-0479">Metal-binding</keyword>
<feature type="binding site" evidence="6">
    <location>
        <position position="252"/>
    </location>
    <ligand>
        <name>K(+)</name>
        <dbReference type="ChEBI" id="CHEBI:29103"/>
    </ligand>
</feature>
<dbReference type="NCBIfam" id="TIGR00231">
    <property type="entry name" value="small_GTP"/>
    <property type="match status" value="1"/>
</dbReference>
<dbReference type="Gene3D" id="3.40.50.300">
    <property type="entry name" value="P-loop containing nucleotide triphosphate hydrolases"/>
    <property type="match status" value="1"/>
</dbReference>
<sequence>MNQSLSNDTIIALSSGQGRAGVSVLRISGPQADLFLKTYCRGAVPEPRMSALRWIYDEDEQRVDQALILRFVGPDSFTGEDVIELHCHGSLAVVDEVLRLACLLPGFRIAERGEFSQRAFENEKLDLVQIEGISDLIESTTTKQMQQAARFLSGDASSRIEAWRKQILEASAYLAASIDFSDEGDVGESPHGPVLDLLSELETEFTSALDRSEKASRVRDGIRVAIMGAPNVGKSTLMNLLAERDAAIISDIAGTTRDVLEVSLVLNGVPVLLADTAGIRETDDPIEAEGVRRARKWAAEADIRLFLSEIGDDTSKPETDIDLWIGTKADLPRNTDQPFDVKISATTGEGIDALKSQLSNRVAELTSLSEAPSIVRRRHQSAIEQAIDALRSARALLTENDDVDLAAFELSLARTALDQILGRVDVEDILGEVFSGFCVGK</sequence>
<dbReference type="InterPro" id="IPR025867">
    <property type="entry name" value="MnmE_helical"/>
</dbReference>
<evidence type="ECO:0000256" key="2">
    <source>
        <dbReference type="ARBA" id="ARBA00022694"/>
    </source>
</evidence>
<dbReference type="InterPro" id="IPR031168">
    <property type="entry name" value="G_TrmE"/>
</dbReference>
<dbReference type="InterPro" id="IPR027417">
    <property type="entry name" value="P-loop_NTPase"/>
</dbReference>
<dbReference type="Pfam" id="PF10396">
    <property type="entry name" value="TrmE_N"/>
    <property type="match status" value="1"/>
</dbReference>
<dbReference type="PANTHER" id="PTHR42714:SF2">
    <property type="entry name" value="TRNA MODIFICATION GTPASE GTPBP3, MITOCHONDRIAL"/>
    <property type="match status" value="1"/>
</dbReference>
<dbReference type="CDD" id="cd14858">
    <property type="entry name" value="TrmE_N"/>
    <property type="match status" value="1"/>
</dbReference>
<dbReference type="PANTHER" id="PTHR42714">
    <property type="entry name" value="TRNA MODIFICATION GTPASE GTPBP3"/>
    <property type="match status" value="1"/>
</dbReference>
<feature type="binding site" evidence="6">
    <location>
        <position position="231"/>
    </location>
    <ligand>
        <name>K(+)</name>
        <dbReference type="ChEBI" id="CHEBI:29103"/>
    </ligand>
</feature>
<comment type="similarity">
    <text evidence="1 6 7">Belongs to the TRAFAC class TrmE-Era-EngA-EngB-Septin-like GTPase superfamily. TrmE GTPase family.</text>
</comment>
<dbReference type="HAMAP" id="MF_00379">
    <property type="entry name" value="GTPase_MnmE"/>
    <property type="match status" value="1"/>
</dbReference>
<feature type="binding site" evidence="6">
    <location>
        <position position="235"/>
    </location>
    <ligand>
        <name>Mg(2+)</name>
        <dbReference type="ChEBI" id="CHEBI:18420"/>
    </ligand>
</feature>
<feature type="domain" description="TrmE-type G" evidence="8">
    <location>
        <begin position="221"/>
        <end position="363"/>
    </location>
</feature>
<dbReference type="RefSeq" id="WP_377377890.1">
    <property type="nucleotide sequence ID" value="NZ_JBHSSW010000009.1"/>
</dbReference>
<evidence type="ECO:0000313" key="9">
    <source>
        <dbReference type="EMBL" id="MFC6198061.1"/>
    </source>
</evidence>
<evidence type="ECO:0000256" key="5">
    <source>
        <dbReference type="ARBA" id="ARBA00023134"/>
    </source>
</evidence>
<keyword evidence="6" id="KW-0460">Magnesium</keyword>
<dbReference type="InterPro" id="IPR027368">
    <property type="entry name" value="MnmE_dom2"/>
</dbReference>
<keyword evidence="10" id="KW-1185">Reference proteome</keyword>
<dbReference type="Gene3D" id="3.30.1360.120">
    <property type="entry name" value="Probable tRNA modification gtpase trme, domain 1"/>
    <property type="match status" value="1"/>
</dbReference>
<dbReference type="Pfam" id="PF01926">
    <property type="entry name" value="MMR_HSR1"/>
    <property type="match status" value="1"/>
</dbReference>
<proteinExistence type="inferred from homology"/>
<comment type="subunit">
    <text evidence="6">Homodimer. Heterotetramer of two MnmE and two MnmG subunits.</text>
</comment>